<proteinExistence type="predicted"/>
<name>A0AAV4D239_9GAST</name>
<gene>
    <name evidence="1" type="ORF">PoB_006473700</name>
</gene>
<dbReference type="Proteomes" id="UP000735302">
    <property type="component" value="Unassembled WGS sequence"/>
</dbReference>
<keyword evidence="2" id="KW-1185">Reference proteome</keyword>
<accession>A0AAV4D239</accession>
<comment type="caution">
    <text evidence="1">The sequence shown here is derived from an EMBL/GenBank/DDBJ whole genome shotgun (WGS) entry which is preliminary data.</text>
</comment>
<dbReference type="EMBL" id="BLXT01007309">
    <property type="protein sequence ID" value="GFO38232.1"/>
    <property type="molecule type" value="Genomic_DNA"/>
</dbReference>
<reference evidence="1 2" key="1">
    <citation type="journal article" date="2021" name="Elife">
        <title>Chloroplast acquisition without the gene transfer in kleptoplastic sea slugs, Plakobranchus ocellatus.</title>
        <authorList>
            <person name="Maeda T."/>
            <person name="Takahashi S."/>
            <person name="Yoshida T."/>
            <person name="Shimamura S."/>
            <person name="Takaki Y."/>
            <person name="Nagai Y."/>
            <person name="Toyoda A."/>
            <person name="Suzuki Y."/>
            <person name="Arimoto A."/>
            <person name="Ishii H."/>
            <person name="Satoh N."/>
            <person name="Nishiyama T."/>
            <person name="Hasebe M."/>
            <person name="Maruyama T."/>
            <person name="Minagawa J."/>
            <person name="Obokata J."/>
            <person name="Shigenobu S."/>
        </authorList>
    </citation>
    <scope>NUCLEOTIDE SEQUENCE [LARGE SCALE GENOMIC DNA]</scope>
</reference>
<evidence type="ECO:0000313" key="2">
    <source>
        <dbReference type="Proteomes" id="UP000735302"/>
    </source>
</evidence>
<dbReference type="AlphaFoldDB" id="A0AAV4D239"/>
<organism evidence="1 2">
    <name type="scientific">Plakobranchus ocellatus</name>
    <dbReference type="NCBI Taxonomy" id="259542"/>
    <lineage>
        <taxon>Eukaryota</taxon>
        <taxon>Metazoa</taxon>
        <taxon>Spiralia</taxon>
        <taxon>Lophotrochozoa</taxon>
        <taxon>Mollusca</taxon>
        <taxon>Gastropoda</taxon>
        <taxon>Heterobranchia</taxon>
        <taxon>Euthyneura</taxon>
        <taxon>Panpulmonata</taxon>
        <taxon>Sacoglossa</taxon>
        <taxon>Placobranchoidea</taxon>
        <taxon>Plakobranchidae</taxon>
        <taxon>Plakobranchus</taxon>
    </lineage>
</organism>
<protein>
    <submittedName>
        <fullName evidence="1">Uncharacterized protein</fullName>
    </submittedName>
</protein>
<sequence length="92" mass="10668">MVSVMFTKGSQKLKYKNDFCSDLIEVQFLPSTFELQEEPQRTTPRGFPPQKKQEIITNLFSLTLGTRHAFWNNLPESIVKDLAIQHEKRASL</sequence>
<evidence type="ECO:0000313" key="1">
    <source>
        <dbReference type="EMBL" id="GFO38232.1"/>
    </source>
</evidence>